<dbReference type="KEGG" id="pzi:CWO85_02500"/>
<proteinExistence type="predicted"/>
<evidence type="ECO:0000313" key="3">
    <source>
        <dbReference type="Proteomes" id="UP000272462"/>
    </source>
</evidence>
<dbReference type="AlphaFoldDB" id="A0A660HNA8"/>
<evidence type="ECO:0000313" key="2">
    <source>
        <dbReference type="EMBL" id="AYJ01359.1"/>
    </source>
</evidence>
<dbReference type="Proteomes" id="UP000272462">
    <property type="component" value="Chromosome"/>
</dbReference>
<dbReference type="SUPFAM" id="SSF53850">
    <property type="entry name" value="Periplasmic binding protein-like II"/>
    <property type="match status" value="1"/>
</dbReference>
<feature type="coiled-coil region" evidence="1">
    <location>
        <begin position="298"/>
        <end position="325"/>
    </location>
</feature>
<keyword evidence="3" id="KW-1185">Reference proteome</keyword>
<protein>
    <submittedName>
        <fullName evidence="2">Uncharacterized protein</fullName>
    </submittedName>
</protein>
<keyword evidence="1" id="KW-0175">Coiled coil</keyword>
<reference evidence="2 3" key="1">
    <citation type="journal article" date="2018" name="BMC Genomics">
        <title>Comparative genome analysis of jujube witches'-broom Phytoplasma, an obligate pathogen that causes jujube witches'-broom disease.</title>
        <authorList>
            <person name="Wang J."/>
            <person name="Song L."/>
            <person name="Jiao Q."/>
            <person name="Yang S."/>
            <person name="Gao R."/>
            <person name="Lu X."/>
            <person name="Zhou G."/>
        </authorList>
    </citation>
    <scope>NUCLEOTIDE SEQUENCE [LARGE SCALE GENOMIC DNA]</scope>
    <source>
        <strain evidence="2">Jwb-nky</strain>
    </source>
</reference>
<sequence length="383" mass="45748">MDNVVFKKLSDDQEQYNKEKDNLFNEGKINEIRVNISDINNNILKKENLLTMYTSDQYFIFFQKTNPEEEENENIKKQKEKSNFFLNDPRLRKALFLSLNRDLLGKNDYFGLIPSFSFVSDVTLFTDYDFFNQQDFHQQNLDNLIEIEPNKKLTMDNNTKFYQPEKAKELLNAVNQDFEQKFSQNDQPLIIKIFTGYNDSEIKEKKLTQFMINSWKNVFNKDNINFLEINDGEFNISIDFGPFQFIKNPNNIFTYILDEIKLPDGNSRDFILTKQKNRNHNNDIIIQIDPNYNNDIILIEQKLNINELKEILDKLQKKIDQPDNNQRSVDLLIYSNILKQLEQKTFEELLYLPLVKGTKYKIYRNLENDFVNSFLLWRLNDDC</sequence>
<dbReference type="EMBL" id="CP025121">
    <property type="protein sequence ID" value="AYJ01359.1"/>
    <property type="molecule type" value="Genomic_DNA"/>
</dbReference>
<name>A0A660HNA8_ZIZJU</name>
<accession>A0A660HNA8</accession>
<gene>
    <name evidence="2" type="ORF">CWO85_02500</name>
</gene>
<dbReference type="RefSeq" id="WP_161554985.1">
    <property type="nucleotide sequence ID" value="NZ_CP025121.1"/>
</dbReference>
<dbReference type="OrthoDB" id="383714at2"/>
<dbReference type="Gene3D" id="3.10.105.10">
    <property type="entry name" value="Dipeptide-binding Protein, Domain 3"/>
    <property type="match status" value="1"/>
</dbReference>
<organism evidence="2 3">
    <name type="scientific">Ziziphus jujuba witches'-broom phytoplasma</name>
    <dbReference type="NCBI Taxonomy" id="135727"/>
    <lineage>
        <taxon>Bacteria</taxon>
        <taxon>Bacillati</taxon>
        <taxon>Mycoplasmatota</taxon>
        <taxon>Mollicutes</taxon>
        <taxon>Acholeplasmatales</taxon>
        <taxon>Acholeplasmataceae</taxon>
        <taxon>Candidatus Phytoplasma</taxon>
        <taxon>16SrV (Elm yellows group)</taxon>
    </lineage>
</organism>
<evidence type="ECO:0000256" key="1">
    <source>
        <dbReference type="SAM" id="Coils"/>
    </source>
</evidence>